<dbReference type="GO" id="GO:0008677">
    <property type="term" value="F:2-dehydropantoate 2-reductase activity"/>
    <property type="evidence" value="ECO:0007669"/>
    <property type="project" value="UniProtKB-EC"/>
</dbReference>
<dbReference type="Pfam" id="PF08546">
    <property type="entry name" value="ApbA_C"/>
    <property type="match status" value="1"/>
</dbReference>
<proteinExistence type="predicted"/>
<evidence type="ECO:0000313" key="10">
    <source>
        <dbReference type="Proteomes" id="UP000286947"/>
    </source>
</evidence>
<dbReference type="AlphaFoldDB" id="A0A433SH25"/>
<dbReference type="SUPFAM" id="SSF51735">
    <property type="entry name" value="NAD(P)-binding Rossmann-fold domains"/>
    <property type="match status" value="1"/>
</dbReference>
<evidence type="ECO:0000313" key="9">
    <source>
        <dbReference type="EMBL" id="RUS68057.1"/>
    </source>
</evidence>
<feature type="domain" description="Ketopantoate reductase C-terminal" evidence="8">
    <location>
        <begin position="200"/>
        <end position="318"/>
    </location>
</feature>
<dbReference type="EMBL" id="PQSP01000001">
    <property type="protein sequence ID" value="RUS68057.1"/>
    <property type="molecule type" value="Genomic_DNA"/>
</dbReference>
<evidence type="ECO:0000259" key="7">
    <source>
        <dbReference type="Pfam" id="PF02558"/>
    </source>
</evidence>
<dbReference type="InterPro" id="IPR013328">
    <property type="entry name" value="6PGD_dom2"/>
</dbReference>
<evidence type="ECO:0000256" key="3">
    <source>
        <dbReference type="ARBA" id="ARBA00019465"/>
    </source>
</evidence>
<keyword evidence="4" id="KW-0566">Pantothenate biosynthesis</keyword>
<evidence type="ECO:0000259" key="8">
    <source>
        <dbReference type="Pfam" id="PF08546"/>
    </source>
</evidence>
<evidence type="ECO:0000256" key="4">
    <source>
        <dbReference type="ARBA" id="ARBA00022655"/>
    </source>
</evidence>
<comment type="pathway">
    <text evidence="1">Cofactor biosynthesis; (R)-pantothenate biosynthesis; (R)-pantoate from 3-methyl-2-oxobutanoate: step 2/2.</text>
</comment>
<protein>
    <recommendedName>
        <fullName evidence="3">2-dehydropantoate 2-reductase</fullName>
        <ecNumber evidence="2">1.1.1.169</ecNumber>
    </recommendedName>
    <alternativeName>
        <fullName evidence="5">Ketopantoate reductase</fullName>
    </alternativeName>
</protein>
<feature type="domain" description="Ketopantoate reductase N-terminal" evidence="7">
    <location>
        <begin position="3"/>
        <end position="168"/>
    </location>
</feature>
<dbReference type="PANTHER" id="PTHR21708:SF45">
    <property type="entry name" value="2-DEHYDROPANTOATE 2-REDUCTASE"/>
    <property type="match status" value="1"/>
</dbReference>
<keyword evidence="9" id="KW-0560">Oxidoreductase</keyword>
<dbReference type="SUPFAM" id="SSF48179">
    <property type="entry name" value="6-phosphogluconate dehydrogenase C-terminal domain-like"/>
    <property type="match status" value="1"/>
</dbReference>
<dbReference type="UniPathway" id="UPA00028">
    <property type="reaction ID" value="UER00004"/>
</dbReference>
<sequence>MKVCIYGAGAIGGLFAARLAAQGHDVSAVARGKTLAALQANGIGLHNAQGTRFYPINVQENPAQLAPQDLVVIAVKQPALSAVAHAVAPLLAPHTKVLLAMNGVPWWFFDGMPGPMAGATLHSIDPNGQLRTLIPTSHIIGCVVHISCVNQAPGITEHRFGDTLILGDPASSGQPPAQATQAMAHTLSQAGFDIQLSSFIQQDIWFKLWGNMTMNPVSAITGATTDLILDDELVRSFCSAIMQEAAAIGEAIGCPVSQTTEQRHAITRKLGAMKTSMLQDVQAGRTLEIDALLTVVHEIASRCNVPAPNTAALLGLTRLFAQVRGLR</sequence>
<reference evidence="9 10" key="1">
    <citation type="submission" date="2018-01" db="EMBL/GenBank/DDBJ databases">
        <title>Saezia sanguinis gen. nov., sp. nov., in the order Burkholderiales isolated from human blood.</title>
        <authorList>
            <person name="Medina-Pascual M.J."/>
            <person name="Valdezate S."/>
            <person name="Monzon S."/>
            <person name="Cuesta I."/>
            <person name="Carrasco G."/>
            <person name="Villalon P."/>
            <person name="Saez-Nieto J.A."/>
        </authorList>
    </citation>
    <scope>NUCLEOTIDE SEQUENCE [LARGE SCALE GENOMIC DNA]</scope>
    <source>
        <strain evidence="9 10">CNM695-12</strain>
    </source>
</reference>
<dbReference type="GO" id="GO:0005737">
    <property type="term" value="C:cytoplasm"/>
    <property type="evidence" value="ECO:0007669"/>
    <property type="project" value="TreeGrafter"/>
</dbReference>
<evidence type="ECO:0000256" key="6">
    <source>
        <dbReference type="ARBA" id="ARBA00048793"/>
    </source>
</evidence>
<dbReference type="PANTHER" id="PTHR21708">
    <property type="entry name" value="PROBABLE 2-DEHYDROPANTOATE 2-REDUCTASE"/>
    <property type="match status" value="1"/>
</dbReference>
<dbReference type="NCBIfam" id="NF005089">
    <property type="entry name" value="PRK06522.1-4"/>
    <property type="match status" value="1"/>
</dbReference>
<organism evidence="9 10">
    <name type="scientific">Saezia sanguinis</name>
    <dbReference type="NCBI Taxonomy" id="1965230"/>
    <lineage>
        <taxon>Bacteria</taxon>
        <taxon>Pseudomonadati</taxon>
        <taxon>Pseudomonadota</taxon>
        <taxon>Betaproteobacteria</taxon>
        <taxon>Burkholderiales</taxon>
        <taxon>Saeziaceae</taxon>
        <taxon>Saezia</taxon>
    </lineage>
</organism>
<dbReference type="Gene3D" id="3.40.50.720">
    <property type="entry name" value="NAD(P)-binding Rossmann-like Domain"/>
    <property type="match status" value="1"/>
</dbReference>
<dbReference type="RefSeq" id="WP_126977918.1">
    <property type="nucleotide sequence ID" value="NZ_PQSP01000001.1"/>
</dbReference>
<dbReference type="Gene3D" id="1.10.1040.10">
    <property type="entry name" value="N-(1-d-carboxylethyl)-l-norvaline Dehydrogenase, domain 2"/>
    <property type="match status" value="1"/>
</dbReference>
<dbReference type="Proteomes" id="UP000286947">
    <property type="component" value="Unassembled WGS sequence"/>
</dbReference>
<dbReference type="Pfam" id="PF02558">
    <property type="entry name" value="ApbA"/>
    <property type="match status" value="1"/>
</dbReference>
<dbReference type="FunFam" id="1.10.1040.10:FF:000017">
    <property type="entry name" value="2-dehydropantoate 2-reductase"/>
    <property type="match status" value="1"/>
</dbReference>
<evidence type="ECO:0000256" key="5">
    <source>
        <dbReference type="ARBA" id="ARBA00032024"/>
    </source>
</evidence>
<dbReference type="EC" id="1.1.1.169" evidence="2"/>
<dbReference type="InterPro" id="IPR013752">
    <property type="entry name" value="KPA_reductase"/>
</dbReference>
<dbReference type="InterPro" id="IPR013332">
    <property type="entry name" value="KPR_N"/>
</dbReference>
<evidence type="ECO:0000256" key="1">
    <source>
        <dbReference type="ARBA" id="ARBA00004994"/>
    </source>
</evidence>
<dbReference type="GO" id="GO:0015940">
    <property type="term" value="P:pantothenate biosynthetic process"/>
    <property type="evidence" value="ECO:0007669"/>
    <property type="project" value="UniProtKB-UniPathway"/>
</dbReference>
<keyword evidence="10" id="KW-1185">Reference proteome</keyword>
<comment type="catalytic activity">
    <reaction evidence="6">
        <text>(R)-pantoate + NADP(+) = 2-dehydropantoate + NADPH + H(+)</text>
        <dbReference type="Rhea" id="RHEA:16233"/>
        <dbReference type="ChEBI" id="CHEBI:11561"/>
        <dbReference type="ChEBI" id="CHEBI:15378"/>
        <dbReference type="ChEBI" id="CHEBI:15980"/>
        <dbReference type="ChEBI" id="CHEBI:57783"/>
        <dbReference type="ChEBI" id="CHEBI:58349"/>
        <dbReference type="EC" id="1.1.1.169"/>
    </reaction>
</comment>
<dbReference type="InterPro" id="IPR036291">
    <property type="entry name" value="NAD(P)-bd_dom_sf"/>
</dbReference>
<gene>
    <name evidence="9" type="primary">panE</name>
    <name evidence="9" type="ORF">CUZ56_00541</name>
</gene>
<dbReference type="OrthoDB" id="9796561at2"/>
<accession>A0A433SH25</accession>
<name>A0A433SH25_9BURK</name>
<dbReference type="InterPro" id="IPR008927">
    <property type="entry name" value="6-PGluconate_DH-like_C_sf"/>
</dbReference>
<evidence type="ECO:0000256" key="2">
    <source>
        <dbReference type="ARBA" id="ARBA00013014"/>
    </source>
</evidence>
<dbReference type="InterPro" id="IPR051402">
    <property type="entry name" value="KPR-Related"/>
</dbReference>
<comment type="caution">
    <text evidence="9">The sequence shown here is derived from an EMBL/GenBank/DDBJ whole genome shotgun (WGS) entry which is preliminary data.</text>
</comment>